<evidence type="ECO:0000313" key="14">
    <source>
        <dbReference type="Proteomes" id="UP000504636"/>
    </source>
</evidence>
<feature type="region of interest" description="Disordered" evidence="11">
    <location>
        <begin position="200"/>
        <end position="221"/>
    </location>
</feature>
<feature type="domain" description="SAM-dependent MTase RsmB/NOP-type" evidence="12">
    <location>
        <begin position="286"/>
        <end position="574"/>
    </location>
</feature>
<evidence type="ECO:0000256" key="8">
    <source>
        <dbReference type="ARBA" id="ARBA00023242"/>
    </source>
</evidence>
<dbReference type="PANTHER" id="PTHR22807:SF30">
    <property type="entry name" value="28S RRNA (CYTOSINE(4447)-C(5))-METHYLTRANSFERASE-RELATED"/>
    <property type="match status" value="1"/>
</dbReference>
<dbReference type="GO" id="GO:0000470">
    <property type="term" value="P:maturation of LSU-rRNA"/>
    <property type="evidence" value="ECO:0007669"/>
    <property type="project" value="TreeGrafter"/>
</dbReference>
<dbReference type="GO" id="GO:0009383">
    <property type="term" value="F:rRNA (cytosine-C5-)-methyltransferase activity"/>
    <property type="evidence" value="ECO:0007669"/>
    <property type="project" value="TreeGrafter"/>
</dbReference>
<evidence type="ECO:0000256" key="11">
    <source>
        <dbReference type="SAM" id="MobiDB-lite"/>
    </source>
</evidence>
<feature type="region of interest" description="Disordered" evidence="11">
    <location>
        <begin position="1"/>
        <end position="157"/>
    </location>
</feature>
<keyword evidence="8" id="KW-0539">Nucleus</keyword>
<dbReference type="PANTHER" id="PTHR22807">
    <property type="entry name" value="NOP2 YEAST -RELATED NOL1/NOP2/FMU SUN DOMAIN-CONTAINING"/>
    <property type="match status" value="1"/>
</dbReference>
<evidence type="ECO:0000313" key="15">
    <source>
        <dbReference type="RefSeq" id="XP_033578249.1"/>
    </source>
</evidence>
<keyword evidence="3" id="KW-0690">Ribosome biogenesis</keyword>
<keyword evidence="6 10" id="KW-0949">S-adenosyl-L-methionine</keyword>
<dbReference type="OrthoDB" id="427002at2759"/>
<dbReference type="AlphaFoldDB" id="A0A6A6YTJ4"/>
<evidence type="ECO:0000256" key="5">
    <source>
        <dbReference type="ARBA" id="ARBA00022679"/>
    </source>
</evidence>
<evidence type="ECO:0000256" key="9">
    <source>
        <dbReference type="ARBA" id="ARBA00082314"/>
    </source>
</evidence>
<feature type="binding site" evidence="10">
    <location>
        <position position="402"/>
    </location>
    <ligand>
        <name>S-adenosyl-L-methionine</name>
        <dbReference type="ChEBI" id="CHEBI:59789"/>
    </ligand>
</feature>
<reference evidence="15" key="3">
    <citation type="submission" date="2025-04" db="UniProtKB">
        <authorList>
            <consortium name="RefSeq"/>
        </authorList>
    </citation>
    <scope>IDENTIFICATION</scope>
    <source>
        <strain evidence="15">CBS 304.34</strain>
    </source>
</reference>
<keyword evidence="5 10" id="KW-0808">Transferase</keyword>
<dbReference type="FunFam" id="3.30.70.1170:FF:000001">
    <property type="entry name" value="Ribosomal RNA methyltransferase Nop2"/>
    <property type="match status" value="1"/>
</dbReference>
<dbReference type="PROSITE" id="PS01153">
    <property type="entry name" value="NOL1_NOP2_SUN"/>
    <property type="match status" value="1"/>
</dbReference>
<dbReference type="Pfam" id="PF01189">
    <property type="entry name" value="Methyltr_RsmB-F"/>
    <property type="match status" value="1"/>
</dbReference>
<dbReference type="RefSeq" id="XP_033578249.1">
    <property type="nucleotide sequence ID" value="XM_033719860.1"/>
</dbReference>
<dbReference type="SUPFAM" id="SSF53335">
    <property type="entry name" value="S-adenosyl-L-methionine-dependent methyltransferases"/>
    <property type="match status" value="1"/>
</dbReference>
<dbReference type="InterPro" id="IPR023267">
    <property type="entry name" value="RCMT"/>
</dbReference>
<feature type="compositionally biased region" description="Low complexity" evidence="11">
    <location>
        <begin position="666"/>
        <end position="675"/>
    </location>
</feature>
<evidence type="ECO:0000256" key="7">
    <source>
        <dbReference type="ARBA" id="ARBA00022884"/>
    </source>
</evidence>
<evidence type="ECO:0000256" key="4">
    <source>
        <dbReference type="ARBA" id="ARBA00022603"/>
    </source>
</evidence>
<dbReference type="InterPro" id="IPR023273">
    <property type="entry name" value="RCMT_NOP2"/>
</dbReference>
<dbReference type="Proteomes" id="UP000504636">
    <property type="component" value="Unplaced"/>
</dbReference>
<feature type="compositionally biased region" description="Basic and acidic residues" evidence="11">
    <location>
        <begin position="71"/>
        <end position="82"/>
    </location>
</feature>
<keyword evidence="4 10" id="KW-0489">Methyltransferase</keyword>
<dbReference type="CDD" id="cd02440">
    <property type="entry name" value="AdoMet_MTases"/>
    <property type="match status" value="1"/>
</dbReference>
<organism evidence="13">
    <name type="scientific">Mytilinidion resinicola</name>
    <dbReference type="NCBI Taxonomy" id="574789"/>
    <lineage>
        <taxon>Eukaryota</taxon>
        <taxon>Fungi</taxon>
        <taxon>Dikarya</taxon>
        <taxon>Ascomycota</taxon>
        <taxon>Pezizomycotina</taxon>
        <taxon>Dothideomycetes</taxon>
        <taxon>Pleosporomycetidae</taxon>
        <taxon>Mytilinidiales</taxon>
        <taxon>Mytilinidiaceae</taxon>
        <taxon>Mytilinidion</taxon>
    </lineage>
</organism>
<dbReference type="GO" id="GO:0005730">
    <property type="term" value="C:nucleolus"/>
    <property type="evidence" value="ECO:0007669"/>
    <property type="project" value="UniProtKB-SubCell"/>
</dbReference>
<feature type="region of interest" description="Disordered" evidence="11">
    <location>
        <begin position="579"/>
        <end position="746"/>
    </location>
</feature>
<dbReference type="PRINTS" id="PR02008">
    <property type="entry name" value="RCMTFAMILY"/>
</dbReference>
<dbReference type="InterPro" id="IPR029063">
    <property type="entry name" value="SAM-dependent_MTases_sf"/>
</dbReference>
<dbReference type="InterPro" id="IPR001678">
    <property type="entry name" value="MeTrfase_RsmB-F_NOP2_dom"/>
</dbReference>
<accession>A0A6A6YTJ4</accession>
<dbReference type="Pfam" id="PF22458">
    <property type="entry name" value="RsmF-B_ferredox"/>
    <property type="match status" value="1"/>
</dbReference>
<evidence type="ECO:0000256" key="2">
    <source>
        <dbReference type="ARBA" id="ARBA00007494"/>
    </source>
</evidence>
<evidence type="ECO:0000256" key="6">
    <source>
        <dbReference type="ARBA" id="ARBA00022691"/>
    </source>
</evidence>
<dbReference type="InterPro" id="IPR018314">
    <property type="entry name" value="RsmB/NOL1/NOP2-like_CS"/>
</dbReference>
<evidence type="ECO:0000256" key="1">
    <source>
        <dbReference type="ARBA" id="ARBA00004604"/>
    </source>
</evidence>
<dbReference type="PRINTS" id="PR02012">
    <property type="entry name" value="RCMTNOP2"/>
</dbReference>
<feature type="binding site" evidence="10">
    <location>
        <begin position="378"/>
        <end position="384"/>
    </location>
    <ligand>
        <name>S-adenosyl-L-methionine</name>
        <dbReference type="ChEBI" id="CHEBI:59789"/>
    </ligand>
</feature>
<feature type="region of interest" description="Disordered" evidence="11">
    <location>
        <begin position="760"/>
        <end position="782"/>
    </location>
</feature>
<evidence type="ECO:0000313" key="13">
    <source>
        <dbReference type="EMBL" id="KAF2811285.1"/>
    </source>
</evidence>
<proteinExistence type="inferred from homology"/>
<keyword evidence="14" id="KW-1185">Reference proteome</keyword>
<dbReference type="InterPro" id="IPR011023">
    <property type="entry name" value="Nop2p"/>
</dbReference>
<evidence type="ECO:0000256" key="3">
    <source>
        <dbReference type="ARBA" id="ARBA00022517"/>
    </source>
</evidence>
<evidence type="ECO:0000259" key="12">
    <source>
        <dbReference type="PROSITE" id="PS51686"/>
    </source>
</evidence>
<feature type="compositionally biased region" description="Basic and acidic residues" evidence="11">
    <location>
        <begin position="587"/>
        <end position="606"/>
    </location>
</feature>
<feature type="compositionally biased region" description="Acidic residues" evidence="11">
    <location>
        <begin position="85"/>
        <end position="110"/>
    </location>
</feature>
<dbReference type="PROSITE" id="PS51686">
    <property type="entry name" value="SAM_MT_RSMB_NOP"/>
    <property type="match status" value="1"/>
</dbReference>
<dbReference type="EMBL" id="MU003699">
    <property type="protein sequence ID" value="KAF2811285.1"/>
    <property type="molecule type" value="Genomic_DNA"/>
</dbReference>
<feature type="compositionally biased region" description="Basic and acidic residues" evidence="11">
    <location>
        <begin position="642"/>
        <end position="665"/>
    </location>
</feature>
<comment type="caution">
    <text evidence="10">Lacks conserved residue(s) required for the propagation of feature annotation.</text>
</comment>
<feature type="compositionally biased region" description="Acidic residues" evidence="11">
    <location>
        <begin position="124"/>
        <end position="142"/>
    </location>
</feature>
<dbReference type="Gene3D" id="3.30.70.1170">
    <property type="entry name" value="Sun protein, domain 3"/>
    <property type="match status" value="1"/>
</dbReference>
<dbReference type="NCBIfam" id="TIGR00446">
    <property type="entry name" value="nop2p"/>
    <property type="match status" value="1"/>
</dbReference>
<dbReference type="GO" id="GO:0003723">
    <property type="term" value="F:RNA binding"/>
    <property type="evidence" value="ECO:0007669"/>
    <property type="project" value="UniProtKB-UniRule"/>
</dbReference>
<dbReference type="InterPro" id="IPR054728">
    <property type="entry name" value="RsmB-like_ferredoxin"/>
</dbReference>
<sequence length="782" mass="85212">MGVGNRMKKQGPPGPLDESLVTRKRKDAPAAPVEEKKRRRKGGLNANKSVLGNGTGNAKLDKKAKVAVVKENGRKKVKKVVEPEPMLEDDDSLGDDEDGIDDPDVMEDVLEGVGAGKMDILGSDSDDSEPELDDDEFLDSDPDVAAGMWSDEDDSDDAEERLTAANIVGLSEKKDWQKAIEDAEAQAELAESAMTTNVAGDRPKILGDDEDAGTKGPLEPPSLQLLRTRITDTIRVLDDFSNLAEGRSRTEYTSQLIKDICAYYGYSEFLATKLFNLFPPREAFAFFEANETPRPVVIRTNTLRTHRRELAQTLINRGVQLEPVGKWSKVGLQIFESQVPLGATPEYLAGHYILQAASSFLPVMALAPQENERVLDMAAAPGGKTTHIAALMKNTGCIFANDSNKSRAKGLIGNIHRLGCKNTIVCNYSALEFPKVMGGFDRVLLDAPCSGTGVIAKDASVKTNKTEQDFLRLPHLQKQLILAAIDSVDHASKTGGYIVYSTCSVTVEENEQVVQYALNKRPNVKLVETGLSFGKEGFTSIQGKVFHPSMKLTRRYYPHAYNVDGFFVAKFKKTGLTPANAVGAKSDGGKEKVSTTEEEFVDKTPVTEDGTMEDDFGGWDESEDEKYIERARKSQLRRKGKDPKSYGRPKGEKNGDAAKVNRVEPAEAADQAADPKLSKPKVKKTKGDDPKAATKATGSELMPTKAMSVDLEVAKKVDGSESKPKKTKVKESKTTVEVNASKSKPARTVTEITKTITTVNGKDSKPEKIKIKKSKKQGGVPI</sequence>
<comment type="subcellular location">
    <subcellularLocation>
        <location evidence="1">Nucleus</location>
        <location evidence="1">Nucleolus</location>
    </subcellularLocation>
</comment>
<dbReference type="GO" id="GO:0070475">
    <property type="term" value="P:rRNA base methylation"/>
    <property type="evidence" value="ECO:0007669"/>
    <property type="project" value="TreeGrafter"/>
</dbReference>
<reference evidence="13 15" key="1">
    <citation type="journal article" date="2020" name="Stud. Mycol.">
        <title>101 Dothideomycetes genomes: a test case for predicting lifestyles and emergence of pathogens.</title>
        <authorList>
            <person name="Haridas S."/>
            <person name="Albert R."/>
            <person name="Binder M."/>
            <person name="Bloem J."/>
            <person name="Labutti K."/>
            <person name="Salamov A."/>
            <person name="Andreopoulos B."/>
            <person name="Baker S."/>
            <person name="Barry K."/>
            <person name="Bills G."/>
            <person name="Bluhm B."/>
            <person name="Cannon C."/>
            <person name="Castanera R."/>
            <person name="Culley D."/>
            <person name="Daum C."/>
            <person name="Ezra D."/>
            <person name="Gonzalez J."/>
            <person name="Henrissat B."/>
            <person name="Kuo A."/>
            <person name="Liang C."/>
            <person name="Lipzen A."/>
            <person name="Lutzoni F."/>
            <person name="Magnuson J."/>
            <person name="Mondo S."/>
            <person name="Nolan M."/>
            <person name="Ohm R."/>
            <person name="Pangilinan J."/>
            <person name="Park H.-J."/>
            <person name="Ramirez L."/>
            <person name="Alfaro M."/>
            <person name="Sun H."/>
            <person name="Tritt A."/>
            <person name="Yoshinaga Y."/>
            <person name="Zwiers L.-H."/>
            <person name="Turgeon B."/>
            <person name="Goodwin S."/>
            <person name="Spatafora J."/>
            <person name="Crous P."/>
            <person name="Grigoriev I."/>
        </authorList>
    </citation>
    <scope>NUCLEOTIDE SEQUENCE</scope>
    <source>
        <strain evidence="13 15">CBS 304.34</strain>
    </source>
</reference>
<gene>
    <name evidence="13 15" type="ORF">BDZ99DRAFT_462512</name>
</gene>
<feature type="active site" description="Nucleophile" evidence="10">
    <location>
        <position position="503"/>
    </location>
</feature>
<feature type="compositionally biased region" description="Acidic residues" evidence="11">
    <location>
        <begin position="610"/>
        <end position="624"/>
    </location>
</feature>
<name>A0A6A6YTJ4_9PEZI</name>
<protein>
    <recommendedName>
        <fullName evidence="9">Nucleolar protein 2</fullName>
    </recommendedName>
</protein>
<reference evidence="15" key="2">
    <citation type="submission" date="2020-04" db="EMBL/GenBank/DDBJ databases">
        <authorList>
            <consortium name="NCBI Genome Project"/>
        </authorList>
    </citation>
    <scope>NUCLEOTIDE SEQUENCE</scope>
    <source>
        <strain evidence="15">CBS 304.34</strain>
    </source>
</reference>
<feature type="binding site" evidence="10">
    <location>
        <position position="446"/>
    </location>
    <ligand>
        <name>S-adenosyl-L-methionine</name>
        <dbReference type="ChEBI" id="CHEBI:59789"/>
    </ligand>
</feature>
<dbReference type="GeneID" id="54460753"/>
<evidence type="ECO:0000256" key="10">
    <source>
        <dbReference type="PROSITE-ProRule" id="PRU01023"/>
    </source>
</evidence>
<dbReference type="Gene3D" id="3.40.50.150">
    <property type="entry name" value="Vaccinia Virus protein VP39"/>
    <property type="match status" value="1"/>
</dbReference>
<dbReference type="InterPro" id="IPR049560">
    <property type="entry name" value="MeTrfase_RsmB-F_NOP2_cat"/>
</dbReference>
<comment type="similarity">
    <text evidence="2 10">Belongs to the class I-like SAM-binding methyltransferase superfamily. RsmB/NOP family.</text>
</comment>
<feature type="compositionally biased region" description="Basic and acidic residues" evidence="11">
    <location>
        <begin position="712"/>
        <end position="734"/>
    </location>
</feature>
<keyword evidence="7 10" id="KW-0694">RNA-binding</keyword>